<comment type="caution">
    <text evidence="2">The sequence shown here is derived from an EMBL/GenBank/DDBJ whole genome shotgun (WGS) entry which is preliminary data.</text>
</comment>
<dbReference type="AlphaFoldDB" id="A0AA89C8B4"/>
<reference evidence="2" key="1">
    <citation type="submission" date="2019-08" db="EMBL/GenBank/DDBJ databases">
        <title>The improved chromosome-level genome for the pearl oyster Pinctada fucata martensii using PacBio sequencing and Hi-C.</title>
        <authorList>
            <person name="Zheng Z."/>
        </authorList>
    </citation>
    <scope>NUCLEOTIDE SEQUENCE</scope>
    <source>
        <strain evidence="2">ZZ-2019</strain>
        <tissue evidence="2">Adductor muscle</tissue>
    </source>
</reference>
<protein>
    <recommendedName>
        <fullName evidence="1">VWA7 N-terminal domain-containing protein</fullName>
    </recommendedName>
</protein>
<dbReference type="PANTHER" id="PTHR14905">
    <property type="entry name" value="NG37"/>
    <property type="match status" value="1"/>
</dbReference>
<dbReference type="Pfam" id="PF25107">
    <property type="entry name" value="VWA7_N"/>
    <property type="match status" value="2"/>
</dbReference>
<dbReference type="InterPro" id="IPR056862">
    <property type="entry name" value="VWA7_N"/>
</dbReference>
<name>A0AA89C8B4_PINIB</name>
<evidence type="ECO:0000313" key="2">
    <source>
        <dbReference type="EMBL" id="KAK3105201.1"/>
    </source>
</evidence>
<sequence length="119" mass="13281">MQSLRSQIIQELLLAEPDYVVVRERIGQYLHLLQMFYSNTNWIEVRGQEICRSLGSLSNYTTGKCSHGGPQDSTSSTSAALGGINKDTGNPLYSPHFYLHTSAALTAIEHTRRFFSDKG</sequence>
<evidence type="ECO:0000259" key="1">
    <source>
        <dbReference type="Pfam" id="PF25107"/>
    </source>
</evidence>
<evidence type="ECO:0000313" key="3">
    <source>
        <dbReference type="Proteomes" id="UP001186944"/>
    </source>
</evidence>
<dbReference type="Proteomes" id="UP001186944">
    <property type="component" value="Unassembled WGS sequence"/>
</dbReference>
<gene>
    <name evidence="2" type="ORF">FSP39_019627</name>
</gene>
<feature type="domain" description="VWA7 N-terminal" evidence="1">
    <location>
        <begin position="16"/>
        <end position="54"/>
    </location>
</feature>
<keyword evidence="3" id="KW-1185">Reference proteome</keyword>
<proteinExistence type="predicted"/>
<dbReference type="EMBL" id="VSWD01000004">
    <property type="protein sequence ID" value="KAK3105201.1"/>
    <property type="molecule type" value="Genomic_DNA"/>
</dbReference>
<dbReference type="InterPro" id="IPR052577">
    <property type="entry name" value="VWA7"/>
</dbReference>
<dbReference type="PANTHER" id="PTHR14905:SF7">
    <property type="entry name" value="VON WILLEBRAND FACTOR A DOMAIN-CONTAINING PROTEIN 7"/>
    <property type="match status" value="1"/>
</dbReference>
<organism evidence="2 3">
    <name type="scientific">Pinctada imbricata</name>
    <name type="common">Atlantic pearl-oyster</name>
    <name type="synonym">Pinctada martensii</name>
    <dbReference type="NCBI Taxonomy" id="66713"/>
    <lineage>
        <taxon>Eukaryota</taxon>
        <taxon>Metazoa</taxon>
        <taxon>Spiralia</taxon>
        <taxon>Lophotrochozoa</taxon>
        <taxon>Mollusca</taxon>
        <taxon>Bivalvia</taxon>
        <taxon>Autobranchia</taxon>
        <taxon>Pteriomorphia</taxon>
        <taxon>Pterioida</taxon>
        <taxon>Pterioidea</taxon>
        <taxon>Pteriidae</taxon>
        <taxon>Pinctada</taxon>
    </lineage>
</organism>
<feature type="domain" description="VWA7 N-terminal" evidence="1">
    <location>
        <begin position="59"/>
        <end position="115"/>
    </location>
</feature>
<accession>A0AA89C8B4</accession>